<keyword evidence="2" id="KW-0614">Plasmid</keyword>
<feature type="region of interest" description="Disordered" evidence="1">
    <location>
        <begin position="1"/>
        <end position="27"/>
    </location>
</feature>
<organism evidence="2 3">
    <name type="scientific">Paracoccus yeei</name>
    <dbReference type="NCBI Taxonomy" id="147645"/>
    <lineage>
        <taxon>Bacteria</taxon>
        <taxon>Pseudomonadati</taxon>
        <taxon>Pseudomonadota</taxon>
        <taxon>Alphaproteobacteria</taxon>
        <taxon>Rhodobacterales</taxon>
        <taxon>Paracoccaceae</taxon>
        <taxon>Paracoccus</taxon>
    </lineage>
</organism>
<dbReference type="EMBL" id="CP020447">
    <property type="protein sequence ID" value="ARC39168.1"/>
    <property type="molecule type" value="Genomic_DNA"/>
</dbReference>
<proteinExistence type="predicted"/>
<dbReference type="KEGG" id="pye:A6J80_23155"/>
<keyword evidence="3" id="KW-1185">Reference proteome</keyword>
<protein>
    <submittedName>
        <fullName evidence="2">Uncharacterized protein</fullName>
    </submittedName>
</protein>
<sequence>MRSDQRRNSGIMRDSSPSHFEKQSQGLANALTKDRIAGIEGVDGNVLRMKGQGSDAVAVLEWQCVQVKGKDIRVTQKKLGHRVAQHVERGGIDRLAHDRIEHVVDGGLRTDMRFVSRMW</sequence>
<reference evidence="2" key="1">
    <citation type="submission" date="2017-12" db="EMBL/GenBank/DDBJ databases">
        <title>FDA dAtabase for Regulatory Grade micrObial Sequences (FDA-ARGOS): Supporting development and validation of Infectious Disease Dx tests.</title>
        <authorList>
            <person name="Campos J."/>
            <person name="Goldberg B."/>
            <person name="Tallon L."/>
            <person name="Sadzewicz L."/>
            <person name="Sengamalay N."/>
            <person name="Ott S."/>
            <person name="Godinez A."/>
            <person name="Nagaraj S."/>
            <person name="Vyas G."/>
            <person name="Aluvathingal J."/>
            <person name="Nadendla S."/>
            <person name="Geyer C."/>
            <person name="Nandy P."/>
            <person name="Hobson J."/>
            <person name="Sichtig H."/>
        </authorList>
    </citation>
    <scope>NUCLEOTIDE SEQUENCE</scope>
    <source>
        <strain evidence="2">FDAARGOS_252</strain>
        <plasmid evidence="2">unnamed7</plasmid>
    </source>
</reference>
<evidence type="ECO:0000313" key="2">
    <source>
        <dbReference type="EMBL" id="ARC39168.1"/>
    </source>
</evidence>
<gene>
    <name evidence="2" type="ORF">A6J80_23155</name>
</gene>
<evidence type="ECO:0000256" key="1">
    <source>
        <dbReference type="SAM" id="MobiDB-lite"/>
    </source>
</evidence>
<accession>A0A1V0GZB5</accession>
<dbReference type="Proteomes" id="UP000191257">
    <property type="component" value="Plasmid unnamed7"/>
</dbReference>
<dbReference type="AlphaFoldDB" id="A0A1V0GZB5"/>
<geneLocation type="plasmid" evidence="2 3">
    <name>unnamed7</name>
</geneLocation>
<evidence type="ECO:0000313" key="3">
    <source>
        <dbReference type="Proteomes" id="UP000191257"/>
    </source>
</evidence>
<feature type="compositionally biased region" description="Polar residues" evidence="1">
    <location>
        <begin position="15"/>
        <end position="27"/>
    </location>
</feature>
<name>A0A1V0GZB5_9RHOB</name>